<dbReference type="PANTHER" id="PTHR30137:SF19">
    <property type="entry name" value="LUCIFERASE-LIKE MONOOXYGENASE"/>
    <property type="match status" value="1"/>
</dbReference>
<evidence type="ECO:0000259" key="3">
    <source>
        <dbReference type="Pfam" id="PF00296"/>
    </source>
</evidence>
<dbReference type="RefSeq" id="WP_199017595.1">
    <property type="nucleotide sequence ID" value="NZ_JAELUP010000004.1"/>
</dbReference>
<dbReference type="EMBL" id="JAELUP010000004">
    <property type="protein sequence ID" value="MBJ6360073.1"/>
    <property type="molecule type" value="Genomic_DNA"/>
</dbReference>
<gene>
    <name evidence="4" type="ORF">JFN88_01895</name>
</gene>
<dbReference type="InterPro" id="IPR011251">
    <property type="entry name" value="Luciferase-like_dom"/>
</dbReference>
<comment type="similarity">
    <text evidence="1">To bacterial alkanal monooxygenase alpha and beta chains.</text>
</comment>
<dbReference type="Pfam" id="PF00296">
    <property type="entry name" value="Bac_luciferase"/>
    <property type="match status" value="1"/>
</dbReference>
<evidence type="ECO:0000313" key="5">
    <source>
        <dbReference type="Proteomes" id="UP000640274"/>
    </source>
</evidence>
<dbReference type="AlphaFoldDB" id="A0A934J4A2"/>
<comment type="caution">
    <text evidence="4">The sequence shown here is derived from an EMBL/GenBank/DDBJ whole genome shotgun (WGS) entry which is preliminary data.</text>
</comment>
<keyword evidence="5" id="KW-1185">Reference proteome</keyword>
<dbReference type="Proteomes" id="UP000640274">
    <property type="component" value="Unassembled WGS sequence"/>
</dbReference>
<dbReference type="SUPFAM" id="SSF51679">
    <property type="entry name" value="Bacterial luciferase-like"/>
    <property type="match status" value="1"/>
</dbReference>
<dbReference type="InterPro" id="IPR019949">
    <property type="entry name" value="CmoO-like"/>
</dbReference>
<reference evidence="4" key="1">
    <citation type="submission" date="2020-12" db="EMBL/GenBank/DDBJ databases">
        <authorList>
            <person name="Huq M.A."/>
        </authorList>
    </citation>
    <scope>NUCLEOTIDE SEQUENCE</scope>
    <source>
        <strain evidence="4">MAHUQ-46</strain>
    </source>
</reference>
<accession>A0A934J4A2</accession>
<feature type="domain" description="Luciferase-like" evidence="3">
    <location>
        <begin position="19"/>
        <end position="295"/>
    </location>
</feature>
<dbReference type="GO" id="GO:0005829">
    <property type="term" value="C:cytosol"/>
    <property type="evidence" value="ECO:0007669"/>
    <property type="project" value="TreeGrafter"/>
</dbReference>
<dbReference type="PANTHER" id="PTHR30137">
    <property type="entry name" value="LUCIFERASE-LIKE MONOOXYGENASE"/>
    <property type="match status" value="1"/>
</dbReference>
<evidence type="ECO:0000256" key="2">
    <source>
        <dbReference type="SAM" id="MobiDB-lite"/>
    </source>
</evidence>
<dbReference type="InterPro" id="IPR050766">
    <property type="entry name" value="Bact_Lucif_Oxidored"/>
</dbReference>
<organism evidence="4 5">
    <name type="scientific">Paenibacillus roseus</name>
    <dbReference type="NCBI Taxonomy" id="2798579"/>
    <lineage>
        <taxon>Bacteria</taxon>
        <taxon>Bacillati</taxon>
        <taxon>Bacillota</taxon>
        <taxon>Bacilli</taxon>
        <taxon>Bacillales</taxon>
        <taxon>Paenibacillaceae</taxon>
        <taxon>Paenibacillus</taxon>
    </lineage>
</organism>
<evidence type="ECO:0000256" key="1">
    <source>
        <dbReference type="ARBA" id="ARBA00007789"/>
    </source>
</evidence>
<dbReference type="Gene3D" id="3.20.20.30">
    <property type="entry name" value="Luciferase-like domain"/>
    <property type="match status" value="1"/>
</dbReference>
<proteinExistence type="predicted"/>
<dbReference type="NCBIfam" id="TIGR03558">
    <property type="entry name" value="oxido_grp_1"/>
    <property type="match status" value="1"/>
</dbReference>
<evidence type="ECO:0000313" key="4">
    <source>
        <dbReference type="EMBL" id="MBJ6360073.1"/>
    </source>
</evidence>
<sequence>MSIRLSALDRSPVNKGENPTDGILNTVKLAQKAEELGFHRFWVSEHHGSDALAGSSPEILISYLVSQTNHIRIGSGGVMLQHYSPYKVAENFNLLSILAPGRIDLGVGRGPGGLPRSTHALTPAVNGEPISLEDKIDNLNRYLQPDGVEGLRAQPVPTSPPELYVLGTGQSSAELTAAQGLPYVYAHFINGDEPLLKESLSTYRTKFNATKGEVPELILAIYVLYADTDEEAERLAAEQVTYQVHLQSSGKTLSIQSLEHAERIGQQANEPYTISSKPTSIIYGTRETVVRKILNISEAHNIEEIMILPAVHKLEQRLQTYEWLSADIKQYQEAEKV</sequence>
<name>A0A934J4A2_9BACL</name>
<feature type="region of interest" description="Disordered" evidence="2">
    <location>
        <begin position="1"/>
        <end position="20"/>
    </location>
</feature>
<dbReference type="GO" id="GO:0016705">
    <property type="term" value="F:oxidoreductase activity, acting on paired donors, with incorporation or reduction of molecular oxygen"/>
    <property type="evidence" value="ECO:0007669"/>
    <property type="project" value="InterPro"/>
</dbReference>
<dbReference type="InterPro" id="IPR036661">
    <property type="entry name" value="Luciferase-like_sf"/>
</dbReference>
<protein>
    <submittedName>
        <fullName evidence="4">LLM class flavin-dependent oxidoreductase</fullName>
    </submittedName>
</protein>